<protein>
    <recommendedName>
        <fullName evidence="1">Polysaccharide pyruvyl transferase domain-containing protein</fullName>
    </recommendedName>
</protein>
<dbReference type="InterPro" id="IPR007345">
    <property type="entry name" value="Polysacch_pyruvyl_Trfase"/>
</dbReference>
<sequence length="348" mass="37539">MTRVDAPARVQLLGYFGWGNFGDDLFRETCVDRASLMWPDSRVRVFEGRRANLSEPSPASRVRRLRTAVHGAVWSDAFAYCGGSVFSDLSGTAALRSRFFPRHSFEALGVSVGPFSSPVDGRDVVRALRGFDRVVVRDEESLQRLDGRAEFGGDLAALNRRFAPGRGRTGRTQEGRITICPSRAANVPAADLAEDVATALGAHDGEITVLALNSHPRLGDLDAANAVAARLRAKGAQVRVLDYGDIGIEGVIAVLRSSALVWTQRLHGAIAAYLLGVPFAIVDHHEKCGAFARDIGLSDGFLVSGFAELSPTLAVADHGPEQGRAAVWSRTPAEYRERALRTYTRADG</sequence>
<evidence type="ECO:0000313" key="3">
    <source>
        <dbReference type="Proteomes" id="UP000076612"/>
    </source>
</evidence>
<dbReference type="Pfam" id="PF04230">
    <property type="entry name" value="PS_pyruv_trans"/>
    <property type="match status" value="1"/>
</dbReference>
<evidence type="ECO:0000313" key="2">
    <source>
        <dbReference type="EMBL" id="KZE21663.1"/>
    </source>
</evidence>
<feature type="domain" description="Polysaccharide pyruvyl transferase" evidence="1">
    <location>
        <begin position="20"/>
        <end position="285"/>
    </location>
</feature>
<gene>
    <name evidence="2" type="ORF">AVW13_09415</name>
</gene>
<reference evidence="3" key="1">
    <citation type="submission" date="2016-01" db="EMBL/GenBank/DDBJ databases">
        <title>Draft genome of Chromobacterium sp. F49.</title>
        <authorList>
            <person name="Hong K.W."/>
        </authorList>
    </citation>
    <scope>NUCLEOTIDE SEQUENCE [LARGE SCALE GENOMIC DNA]</scope>
    <source>
        <strain evidence="3">M40</strain>
    </source>
</reference>
<dbReference type="PANTHER" id="PTHR36836">
    <property type="entry name" value="COLANIC ACID BIOSYNTHESIS PROTEIN WCAK"/>
    <property type="match status" value="1"/>
</dbReference>
<accession>A0AB34XT93</accession>
<organism evidence="2 3">
    <name type="scientific">Brevibacterium casei</name>
    <dbReference type="NCBI Taxonomy" id="33889"/>
    <lineage>
        <taxon>Bacteria</taxon>
        <taxon>Bacillati</taxon>
        <taxon>Actinomycetota</taxon>
        <taxon>Actinomycetes</taxon>
        <taxon>Micrococcales</taxon>
        <taxon>Brevibacteriaceae</taxon>
        <taxon>Brevibacterium</taxon>
    </lineage>
</organism>
<dbReference type="Proteomes" id="UP000076612">
    <property type="component" value="Unassembled WGS sequence"/>
</dbReference>
<dbReference type="EMBL" id="LQQR01000013">
    <property type="protein sequence ID" value="KZE21663.1"/>
    <property type="molecule type" value="Genomic_DNA"/>
</dbReference>
<name>A0AB34XT93_9MICO</name>
<dbReference type="PANTHER" id="PTHR36836:SF1">
    <property type="entry name" value="COLANIC ACID BIOSYNTHESIS PROTEIN WCAK"/>
    <property type="match status" value="1"/>
</dbReference>
<dbReference type="AlphaFoldDB" id="A0AB34XT93"/>
<comment type="caution">
    <text evidence="2">The sequence shown here is derived from an EMBL/GenBank/DDBJ whole genome shotgun (WGS) entry which is preliminary data.</text>
</comment>
<proteinExistence type="predicted"/>
<dbReference type="RefSeq" id="WP_063249624.1">
    <property type="nucleotide sequence ID" value="NZ_CBDRLP010000006.1"/>
</dbReference>
<evidence type="ECO:0000259" key="1">
    <source>
        <dbReference type="Pfam" id="PF04230"/>
    </source>
</evidence>